<reference evidence="2" key="1">
    <citation type="submission" date="2022-01" db="EMBL/GenBank/DDBJ databases">
        <authorList>
            <person name="Braso-Vives M."/>
        </authorList>
    </citation>
    <scope>NUCLEOTIDE SEQUENCE</scope>
</reference>
<sequence length="695" mass="76996">MILIFSPQITTHSKLLSHTDAQTLAAALGLPPFYVAVMSLQQFDTEHQFCKQIRDFLTTTLQQESVLIVQCDSGHTNSNLIACARYCVQDEQTQVGNTTAHLVFIVQLPRLPGGCFVGFQGGKWTCAHIDDLQPPHRNAPDVAQMRGKPISQLLGGHRREEEETVSMDVDAGEEGNVPERSVQIEVRVKLHYWGTQEEEEETVSMDVDAEEDNNVPERSVQMEEETPVPGAEPGVSEDMDVDEDEEPQGSSMEEGGDAHEGMDLDDIELELTAEKEEINPEPKTTDKYTEVSVLDDKMLLVSCIQATAAMLEDPKDLPKRRTVTRIEKLMQLLLERKETGPSFCDVVKARIVQLLEEKEKSKADGGVNWLTNEAATPKAITEAGTLRQSAWNHLSSVIAPLLAEIVAYADRNSNLDHMATPAGEWTVPLFLDVLSDHNLVPFHYNAMLSPVMNVQRQKIPVLSSGCGEQLFECRVPFSWVIRGQVDAIWKTAQKLEAKTGETPDQALPRLFEESPLGKIIQTAAEQDQSGEDIAARYLHDFVWMAYRMVTTSVEEIKMVCSAVEMSARELYDQLGTEEPFCLTIPAVHTAFSRVQGRLLNLSQLLETTPGLLEKLCALDFESDTSMTVDTTAVLAVLEGLTPDAHDMTTPGGRQTWLGRMQCVAPVVERVFAAAASPDNSLCYGEKSLTQVNMAR</sequence>
<organism evidence="2 3">
    <name type="scientific">Branchiostoma lanceolatum</name>
    <name type="common">Common lancelet</name>
    <name type="synonym">Amphioxus lanceolatum</name>
    <dbReference type="NCBI Taxonomy" id="7740"/>
    <lineage>
        <taxon>Eukaryota</taxon>
        <taxon>Metazoa</taxon>
        <taxon>Chordata</taxon>
        <taxon>Cephalochordata</taxon>
        <taxon>Leptocardii</taxon>
        <taxon>Amphioxiformes</taxon>
        <taxon>Branchiostomatidae</taxon>
        <taxon>Branchiostoma</taxon>
    </lineage>
</organism>
<dbReference type="PANTHER" id="PTHR22605">
    <property type="entry name" value="RZ-TYPE DOMAIN-CONTAINING PROTEIN"/>
    <property type="match status" value="1"/>
</dbReference>
<feature type="compositionally biased region" description="Acidic residues" evidence="1">
    <location>
        <begin position="235"/>
        <end position="247"/>
    </location>
</feature>
<dbReference type="GO" id="GO:0016887">
    <property type="term" value="F:ATP hydrolysis activity"/>
    <property type="evidence" value="ECO:0007669"/>
    <property type="project" value="InterPro"/>
</dbReference>
<dbReference type="AlphaFoldDB" id="A0A8K0F0P8"/>
<keyword evidence="3" id="KW-1185">Reference proteome</keyword>
<dbReference type="EMBL" id="OV696694">
    <property type="protein sequence ID" value="CAH1273730.1"/>
    <property type="molecule type" value="Genomic_DNA"/>
</dbReference>
<gene>
    <name evidence="2" type="primary">RNF213</name>
    <name evidence="2" type="ORF">BLAG_LOCUS24982</name>
</gene>
<evidence type="ECO:0000256" key="1">
    <source>
        <dbReference type="SAM" id="MobiDB-lite"/>
    </source>
</evidence>
<dbReference type="Proteomes" id="UP000838412">
    <property type="component" value="Chromosome 9"/>
</dbReference>
<feature type="region of interest" description="Disordered" evidence="1">
    <location>
        <begin position="196"/>
        <end position="260"/>
    </location>
</feature>
<proteinExistence type="predicted"/>
<evidence type="ECO:0000313" key="3">
    <source>
        <dbReference type="Proteomes" id="UP000838412"/>
    </source>
</evidence>
<feature type="compositionally biased region" description="Acidic residues" evidence="1">
    <location>
        <begin position="196"/>
        <end position="214"/>
    </location>
</feature>
<evidence type="ECO:0000313" key="2">
    <source>
        <dbReference type="EMBL" id="CAH1273730.1"/>
    </source>
</evidence>
<dbReference type="OrthoDB" id="2423195at2759"/>
<dbReference type="GO" id="GO:0004842">
    <property type="term" value="F:ubiquitin-protein transferase activity"/>
    <property type="evidence" value="ECO:0007669"/>
    <property type="project" value="InterPro"/>
</dbReference>
<accession>A0A8K0F0P8</accession>
<name>A0A8K0F0P8_BRALA</name>
<protein>
    <submittedName>
        <fullName evidence="2">RNF213 protein</fullName>
    </submittedName>
</protein>
<dbReference type="InterPro" id="IPR031248">
    <property type="entry name" value="RNF213"/>
</dbReference>
<dbReference type="PANTHER" id="PTHR22605:SF16">
    <property type="entry name" value="E3 UBIQUITIN-PROTEIN LIGASE RNF213"/>
    <property type="match status" value="1"/>
</dbReference>